<keyword evidence="11" id="KW-1185">Reference proteome</keyword>
<evidence type="ECO:0000313" key="11">
    <source>
        <dbReference type="Proteomes" id="UP000662747"/>
    </source>
</evidence>
<proteinExistence type="inferred from homology"/>
<dbReference type="PANTHER" id="PTHR43271">
    <property type="entry name" value="BLL2771 PROTEIN"/>
    <property type="match status" value="1"/>
</dbReference>
<feature type="transmembrane region" description="Helical" evidence="8">
    <location>
        <begin position="362"/>
        <end position="381"/>
    </location>
</feature>
<accession>A0ABX7NTK5</accession>
<dbReference type="Pfam" id="PF07690">
    <property type="entry name" value="MFS_1"/>
    <property type="match status" value="1"/>
</dbReference>
<sequence>MSTEKSTKWAVLTPCAAILLALGSIVMVQPIFQFIGADFGLPITDVRVSFSYCSLAYAVSFFLLGPLTDRVSLTRMATVSALGLAGSVAVCGLAPNFTLFNAGMCLMGAFAAGLVSPMFPYMTRIAPPGKAGAYLGLCLSATVTGLIVGRTVLGILTGHFGWRTAMVSYAAPALLVAVALVRARVLPPLPGDKPSLAGQYARTLKLLTIPRIVLRYLAGFLLFFAYLGTLTMLTFYLVAPPFGLTVAQLGWLSLAGIGGAVIAPKAGALAQQYGASRVVRVGVVMVLVSFGIMLVFQNIPAVTVGVLVMYTGVYACQPAVFYDVTTAITPQQMGAASSLYLLSCLSGGSFGSYALGPVWQRWGWKGVMAAAGAATLGTLVLGSLGGAKKAKAEVLASGAVRGDGLAGGKS</sequence>
<keyword evidence="6 8" id="KW-1133">Transmembrane helix</keyword>
<evidence type="ECO:0000256" key="1">
    <source>
        <dbReference type="ARBA" id="ARBA00004651"/>
    </source>
</evidence>
<evidence type="ECO:0000313" key="10">
    <source>
        <dbReference type="EMBL" id="QSQ20845.1"/>
    </source>
</evidence>
<dbReference type="SUPFAM" id="SSF103473">
    <property type="entry name" value="MFS general substrate transporter"/>
    <property type="match status" value="1"/>
</dbReference>
<feature type="transmembrane region" description="Helical" evidence="8">
    <location>
        <begin position="101"/>
        <end position="121"/>
    </location>
</feature>
<dbReference type="RefSeq" id="WP_206722425.1">
    <property type="nucleotide sequence ID" value="NZ_CP071090.1"/>
</dbReference>
<dbReference type="Proteomes" id="UP000662747">
    <property type="component" value="Chromosome"/>
</dbReference>
<feature type="transmembrane region" description="Helical" evidence="8">
    <location>
        <begin position="334"/>
        <end position="356"/>
    </location>
</feature>
<feature type="domain" description="Major facilitator superfamily (MFS) profile" evidence="9">
    <location>
        <begin position="9"/>
        <end position="389"/>
    </location>
</feature>
<dbReference type="PANTHER" id="PTHR43271:SF2">
    <property type="entry name" value="BLL2771 PROTEIN"/>
    <property type="match status" value="1"/>
</dbReference>
<evidence type="ECO:0000256" key="3">
    <source>
        <dbReference type="ARBA" id="ARBA00022448"/>
    </source>
</evidence>
<keyword evidence="5 8" id="KW-0812">Transmembrane</keyword>
<feature type="transmembrane region" description="Helical" evidence="8">
    <location>
        <begin position="245"/>
        <end position="266"/>
    </location>
</feature>
<feature type="transmembrane region" description="Helical" evidence="8">
    <location>
        <begin position="46"/>
        <end position="64"/>
    </location>
</feature>
<keyword evidence="4" id="KW-1003">Cell membrane</keyword>
<feature type="transmembrane region" description="Helical" evidence="8">
    <location>
        <begin position="133"/>
        <end position="156"/>
    </location>
</feature>
<dbReference type="InterPro" id="IPR020846">
    <property type="entry name" value="MFS_dom"/>
</dbReference>
<dbReference type="PROSITE" id="PS50850">
    <property type="entry name" value="MFS"/>
    <property type="match status" value="1"/>
</dbReference>
<reference evidence="10 11" key="1">
    <citation type="submission" date="2021-02" db="EMBL/GenBank/DDBJ databases">
        <title>De Novo genome assembly of isolated myxobacteria.</title>
        <authorList>
            <person name="Stevens D.C."/>
        </authorList>
    </citation>
    <scope>NUCLEOTIDE SEQUENCE [LARGE SCALE GENOMIC DNA]</scope>
    <source>
        <strain evidence="11">SCPEA02</strain>
    </source>
</reference>
<feature type="transmembrane region" description="Helical" evidence="8">
    <location>
        <begin position="162"/>
        <end position="181"/>
    </location>
</feature>
<evidence type="ECO:0000256" key="8">
    <source>
        <dbReference type="SAM" id="Phobius"/>
    </source>
</evidence>
<feature type="transmembrane region" description="Helical" evidence="8">
    <location>
        <begin position="278"/>
        <end position="296"/>
    </location>
</feature>
<evidence type="ECO:0000256" key="7">
    <source>
        <dbReference type="ARBA" id="ARBA00023136"/>
    </source>
</evidence>
<evidence type="ECO:0000256" key="5">
    <source>
        <dbReference type="ARBA" id="ARBA00022692"/>
    </source>
</evidence>
<organism evidence="10 11">
    <name type="scientific">Pyxidicoccus parkwayensis</name>
    <dbReference type="NCBI Taxonomy" id="2813578"/>
    <lineage>
        <taxon>Bacteria</taxon>
        <taxon>Pseudomonadati</taxon>
        <taxon>Myxococcota</taxon>
        <taxon>Myxococcia</taxon>
        <taxon>Myxococcales</taxon>
        <taxon>Cystobacterineae</taxon>
        <taxon>Myxococcaceae</taxon>
        <taxon>Pyxidicoccus</taxon>
    </lineage>
</organism>
<evidence type="ECO:0000259" key="9">
    <source>
        <dbReference type="PROSITE" id="PS50850"/>
    </source>
</evidence>
<keyword evidence="7 8" id="KW-0472">Membrane</keyword>
<dbReference type="InterPro" id="IPR011701">
    <property type="entry name" value="MFS"/>
</dbReference>
<name>A0ABX7NTK5_9BACT</name>
<evidence type="ECO:0000256" key="6">
    <source>
        <dbReference type="ARBA" id="ARBA00022989"/>
    </source>
</evidence>
<feature type="transmembrane region" description="Helical" evidence="8">
    <location>
        <begin position="302"/>
        <end position="322"/>
    </location>
</feature>
<comment type="similarity">
    <text evidence="2">Belongs to the major facilitator superfamily.</text>
</comment>
<gene>
    <name evidence="10" type="ORF">JY651_37305</name>
</gene>
<comment type="subcellular location">
    <subcellularLocation>
        <location evidence="1">Cell membrane</location>
        <topology evidence="1">Multi-pass membrane protein</topology>
    </subcellularLocation>
</comment>
<evidence type="ECO:0000256" key="4">
    <source>
        <dbReference type="ARBA" id="ARBA00022475"/>
    </source>
</evidence>
<feature type="transmembrane region" description="Helical" evidence="8">
    <location>
        <begin position="212"/>
        <end position="239"/>
    </location>
</feature>
<dbReference type="Gene3D" id="1.20.1250.20">
    <property type="entry name" value="MFS general substrate transporter like domains"/>
    <property type="match status" value="1"/>
</dbReference>
<dbReference type="InterPro" id="IPR036259">
    <property type="entry name" value="MFS_trans_sf"/>
</dbReference>
<keyword evidence="3" id="KW-0813">Transport</keyword>
<evidence type="ECO:0000256" key="2">
    <source>
        <dbReference type="ARBA" id="ARBA00008335"/>
    </source>
</evidence>
<dbReference type="EMBL" id="CP071090">
    <property type="protein sequence ID" value="QSQ20845.1"/>
    <property type="molecule type" value="Genomic_DNA"/>
</dbReference>
<feature type="transmembrane region" description="Helical" evidence="8">
    <location>
        <begin position="76"/>
        <end position="95"/>
    </location>
</feature>
<protein>
    <submittedName>
        <fullName evidence="10">MFS transporter</fullName>
    </submittedName>
</protein>